<protein>
    <recommendedName>
        <fullName evidence="3">XRE family transcriptional regulator</fullName>
    </recommendedName>
</protein>
<proteinExistence type="predicted"/>
<keyword evidence="2" id="KW-1185">Reference proteome</keyword>
<evidence type="ECO:0000313" key="2">
    <source>
        <dbReference type="Proteomes" id="UP001529369"/>
    </source>
</evidence>
<dbReference type="RefSeq" id="WP_290315711.1">
    <property type="nucleotide sequence ID" value="NZ_JAUFPN010000052.1"/>
</dbReference>
<dbReference type="Proteomes" id="UP001529369">
    <property type="component" value="Unassembled WGS sequence"/>
</dbReference>
<reference evidence="2" key="1">
    <citation type="journal article" date="2019" name="Int. J. Syst. Evol. Microbiol.">
        <title>The Global Catalogue of Microorganisms (GCM) 10K type strain sequencing project: providing services to taxonomists for standard genome sequencing and annotation.</title>
        <authorList>
            <consortium name="The Broad Institute Genomics Platform"/>
            <consortium name="The Broad Institute Genome Sequencing Center for Infectious Disease"/>
            <person name="Wu L."/>
            <person name="Ma J."/>
        </authorList>
    </citation>
    <scope>NUCLEOTIDE SEQUENCE [LARGE SCALE GENOMIC DNA]</scope>
    <source>
        <strain evidence="2">CECT 7131</strain>
    </source>
</reference>
<dbReference type="EMBL" id="JAUFPN010000052">
    <property type="protein sequence ID" value="MDN3563917.1"/>
    <property type="molecule type" value="Genomic_DNA"/>
</dbReference>
<name>A0ABT8A2F5_9PROT</name>
<gene>
    <name evidence="1" type="ORF">QWZ14_05935</name>
</gene>
<evidence type="ECO:0000313" key="1">
    <source>
        <dbReference type="EMBL" id="MDN3563917.1"/>
    </source>
</evidence>
<sequence length="65" mass="7016">MMIARELEDRGIATPAGIGEALGMPVAEASSLINRHHWREGDLLLLEAAAARLGLEVPELGSWRP</sequence>
<evidence type="ECO:0008006" key="3">
    <source>
        <dbReference type="Google" id="ProtNLM"/>
    </source>
</evidence>
<organism evidence="1 2">
    <name type="scientific">Paeniroseomonas aquatica</name>
    <dbReference type="NCBI Taxonomy" id="373043"/>
    <lineage>
        <taxon>Bacteria</taxon>
        <taxon>Pseudomonadati</taxon>
        <taxon>Pseudomonadota</taxon>
        <taxon>Alphaproteobacteria</taxon>
        <taxon>Acetobacterales</taxon>
        <taxon>Acetobacteraceae</taxon>
        <taxon>Paeniroseomonas</taxon>
    </lineage>
</organism>
<accession>A0ABT8A2F5</accession>
<comment type="caution">
    <text evidence="1">The sequence shown here is derived from an EMBL/GenBank/DDBJ whole genome shotgun (WGS) entry which is preliminary data.</text>
</comment>